<dbReference type="InterPro" id="IPR000172">
    <property type="entry name" value="GMC_OxRdtase_N"/>
</dbReference>
<evidence type="ECO:0000256" key="4">
    <source>
        <dbReference type="ARBA" id="ARBA00022827"/>
    </source>
</evidence>
<dbReference type="Pfam" id="PF00732">
    <property type="entry name" value="GMC_oxred_N"/>
    <property type="match status" value="1"/>
</dbReference>
<name>J3P3J3_GAET3</name>
<dbReference type="PANTHER" id="PTHR11552:SF147">
    <property type="entry name" value="CHOLINE DEHYDROGENASE, MITOCHONDRIAL"/>
    <property type="match status" value="1"/>
</dbReference>
<reference evidence="10" key="1">
    <citation type="submission" date="2010-07" db="EMBL/GenBank/DDBJ databases">
        <title>The genome sequence of Gaeumannomyces graminis var. tritici strain R3-111a-1.</title>
        <authorList>
            <consortium name="The Broad Institute Genome Sequencing Platform"/>
            <person name="Ma L.-J."/>
            <person name="Dead R."/>
            <person name="Young S."/>
            <person name="Zeng Q."/>
            <person name="Koehrsen M."/>
            <person name="Alvarado L."/>
            <person name="Berlin A."/>
            <person name="Chapman S.B."/>
            <person name="Chen Z."/>
            <person name="Freedman E."/>
            <person name="Gellesch M."/>
            <person name="Goldberg J."/>
            <person name="Griggs A."/>
            <person name="Gujja S."/>
            <person name="Heilman E.R."/>
            <person name="Heiman D."/>
            <person name="Hepburn T."/>
            <person name="Howarth C."/>
            <person name="Jen D."/>
            <person name="Larson L."/>
            <person name="Mehta T."/>
            <person name="Neiman D."/>
            <person name="Pearson M."/>
            <person name="Roberts A."/>
            <person name="Saif S."/>
            <person name="Shea T."/>
            <person name="Shenoy N."/>
            <person name="Sisk P."/>
            <person name="Stolte C."/>
            <person name="Sykes S."/>
            <person name="Walk T."/>
            <person name="White J."/>
            <person name="Yandava C."/>
            <person name="Haas B."/>
            <person name="Nusbaum C."/>
            <person name="Birren B."/>
        </authorList>
    </citation>
    <scope>NUCLEOTIDE SEQUENCE [LARGE SCALE GENOMIC DNA]</scope>
    <source>
        <strain evidence="10">R3-111a-1</strain>
    </source>
</reference>
<evidence type="ECO:0000313" key="8">
    <source>
        <dbReference type="EMBL" id="EJT74236.1"/>
    </source>
</evidence>
<dbReference type="PANTHER" id="PTHR11552">
    <property type="entry name" value="GLUCOSE-METHANOL-CHOLINE GMC OXIDOREDUCTASE"/>
    <property type="match status" value="1"/>
</dbReference>
<keyword evidence="10" id="KW-1185">Reference proteome</keyword>
<comment type="cofactor">
    <cofactor evidence="1 5">
        <name>FAD</name>
        <dbReference type="ChEBI" id="CHEBI:57692"/>
    </cofactor>
</comment>
<dbReference type="GO" id="GO:0050660">
    <property type="term" value="F:flavin adenine dinucleotide binding"/>
    <property type="evidence" value="ECO:0007669"/>
    <property type="project" value="InterPro"/>
</dbReference>
<dbReference type="eggNOG" id="KOG1238">
    <property type="taxonomic scope" value="Eukaryota"/>
</dbReference>
<dbReference type="STRING" id="644352.J3P3J3"/>
<dbReference type="PROSITE" id="PS51257">
    <property type="entry name" value="PROKAR_LIPOPROTEIN"/>
    <property type="match status" value="1"/>
</dbReference>
<dbReference type="InterPro" id="IPR007867">
    <property type="entry name" value="GMC_OxRtase_C"/>
</dbReference>
<dbReference type="Pfam" id="PF05199">
    <property type="entry name" value="GMC_oxred_C"/>
    <property type="match status" value="1"/>
</dbReference>
<evidence type="ECO:0000259" key="7">
    <source>
        <dbReference type="Pfam" id="PF05199"/>
    </source>
</evidence>
<dbReference type="Gene3D" id="3.30.560.10">
    <property type="entry name" value="Glucose Oxidase, domain 3"/>
    <property type="match status" value="2"/>
</dbReference>
<reference evidence="8" key="2">
    <citation type="submission" date="2010-07" db="EMBL/GenBank/DDBJ databases">
        <authorList>
            <consortium name="The Broad Institute Genome Sequencing Platform"/>
            <consortium name="Broad Institute Genome Sequencing Center for Infectious Disease"/>
            <person name="Ma L.-J."/>
            <person name="Dead R."/>
            <person name="Young S."/>
            <person name="Zeng Q."/>
            <person name="Koehrsen M."/>
            <person name="Alvarado L."/>
            <person name="Berlin A."/>
            <person name="Chapman S.B."/>
            <person name="Chen Z."/>
            <person name="Freedman E."/>
            <person name="Gellesch M."/>
            <person name="Goldberg J."/>
            <person name="Griggs A."/>
            <person name="Gujja S."/>
            <person name="Heilman E.R."/>
            <person name="Heiman D."/>
            <person name="Hepburn T."/>
            <person name="Howarth C."/>
            <person name="Jen D."/>
            <person name="Larson L."/>
            <person name="Mehta T."/>
            <person name="Neiman D."/>
            <person name="Pearson M."/>
            <person name="Roberts A."/>
            <person name="Saif S."/>
            <person name="Shea T."/>
            <person name="Shenoy N."/>
            <person name="Sisk P."/>
            <person name="Stolte C."/>
            <person name="Sykes S."/>
            <person name="Walk T."/>
            <person name="White J."/>
            <person name="Yandava C."/>
            <person name="Haas B."/>
            <person name="Nusbaum C."/>
            <person name="Birren B."/>
        </authorList>
    </citation>
    <scope>NUCLEOTIDE SEQUENCE</scope>
    <source>
        <strain evidence="8">R3-111a-1</strain>
    </source>
</reference>
<dbReference type="SUPFAM" id="SSF54373">
    <property type="entry name" value="FAD-linked reductases, C-terminal domain"/>
    <property type="match status" value="1"/>
</dbReference>
<feature type="binding site" evidence="5">
    <location>
        <position position="185"/>
    </location>
    <ligand>
        <name>FAD</name>
        <dbReference type="ChEBI" id="CHEBI:57692"/>
    </ligand>
</feature>
<dbReference type="GO" id="GO:0016614">
    <property type="term" value="F:oxidoreductase activity, acting on CH-OH group of donors"/>
    <property type="evidence" value="ECO:0007669"/>
    <property type="project" value="InterPro"/>
</dbReference>
<reference evidence="9" key="5">
    <citation type="submission" date="2018-04" db="UniProtKB">
        <authorList>
            <consortium name="EnsemblFungi"/>
        </authorList>
    </citation>
    <scope>IDENTIFICATION</scope>
    <source>
        <strain evidence="9">R3-111a-1</strain>
    </source>
</reference>
<dbReference type="RefSeq" id="XP_009224180.1">
    <property type="nucleotide sequence ID" value="XM_009225916.1"/>
</dbReference>
<dbReference type="EnsemblFungi" id="EJT74236">
    <property type="protein sequence ID" value="EJT74236"/>
    <property type="gene ID" value="GGTG_08079"/>
</dbReference>
<comment type="similarity">
    <text evidence="2">Belongs to the GMC oxidoreductase family.</text>
</comment>
<evidence type="ECO:0000256" key="2">
    <source>
        <dbReference type="ARBA" id="ARBA00010790"/>
    </source>
</evidence>
<dbReference type="SUPFAM" id="SSF51905">
    <property type="entry name" value="FAD/NAD(P)-binding domain"/>
    <property type="match status" value="1"/>
</dbReference>
<evidence type="ECO:0000313" key="9">
    <source>
        <dbReference type="EnsemblFungi" id="EJT74236"/>
    </source>
</evidence>
<keyword evidence="4 5" id="KW-0274">FAD</keyword>
<reference evidence="9" key="4">
    <citation type="journal article" date="2015" name="G3 (Bethesda)">
        <title>Genome sequences of three phytopathogenic species of the Magnaporthaceae family of fungi.</title>
        <authorList>
            <person name="Okagaki L.H."/>
            <person name="Nunes C.C."/>
            <person name="Sailsbery J."/>
            <person name="Clay B."/>
            <person name="Brown D."/>
            <person name="John T."/>
            <person name="Oh Y."/>
            <person name="Young N."/>
            <person name="Fitzgerald M."/>
            <person name="Haas B.J."/>
            <person name="Zeng Q."/>
            <person name="Young S."/>
            <person name="Adiconis X."/>
            <person name="Fan L."/>
            <person name="Levin J.Z."/>
            <person name="Mitchell T.K."/>
            <person name="Okubara P.A."/>
            <person name="Farman M.L."/>
            <person name="Kohn L.M."/>
            <person name="Birren B."/>
            <person name="Ma L.-J."/>
            <person name="Dean R.A."/>
        </authorList>
    </citation>
    <scope>NUCLEOTIDE SEQUENCE</scope>
    <source>
        <strain evidence="9">R3-111a-1</strain>
    </source>
</reference>
<dbReference type="GeneID" id="20348537"/>
<keyword evidence="3" id="KW-0285">Flavoprotein</keyword>
<evidence type="ECO:0000259" key="6">
    <source>
        <dbReference type="Pfam" id="PF00732"/>
    </source>
</evidence>
<dbReference type="OrthoDB" id="269227at2759"/>
<reference evidence="8" key="3">
    <citation type="submission" date="2010-09" db="EMBL/GenBank/DDBJ databases">
        <title>Annotation of Gaeumannomyces graminis var. tritici R3-111a-1.</title>
        <authorList>
            <consortium name="The Broad Institute Genome Sequencing Platform"/>
            <person name="Ma L.-J."/>
            <person name="Dead R."/>
            <person name="Young S.K."/>
            <person name="Zeng Q."/>
            <person name="Gargeya S."/>
            <person name="Fitzgerald M."/>
            <person name="Haas B."/>
            <person name="Abouelleil A."/>
            <person name="Alvarado L."/>
            <person name="Arachchi H.M."/>
            <person name="Berlin A."/>
            <person name="Brown A."/>
            <person name="Chapman S.B."/>
            <person name="Chen Z."/>
            <person name="Dunbar C."/>
            <person name="Freedman E."/>
            <person name="Gearin G."/>
            <person name="Gellesch M."/>
            <person name="Goldberg J."/>
            <person name="Griggs A."/>
            <person name="Gujja S."/>
            <person name="Heiman D."/>
            <person name="Howarth C."/>
            <person name="Larson L."/>
            <person name="Lui A."/>
            <person name="MacDonald P.J.P."/>
            <person name="Mehta T."/>
            <person name="Montmayeur A."/>
            <person name="Murphy C."/>
            <person name="Neiman D."/>
            <person name="Pearson M."/>
            <person name="Priest M."/>
            <person name="Roberts A."/>
            <person name="Saif S."/>
            <person name="Shea T."/>
            <person name="Shenoy N."/>
            <person name="Sisk P."/>
            <person name="Stolte C."/>
            <person name="Sykes S."/>
            <person name="Yandava C."/>
            <person name="Wortman J."/>
            <person name="Nusbaum C."/>
            <person name="Birren B."/>
        </authorList>
    </citation>
    <scope>NUCLEOTIDE SEQUENCE</scope>
    <source>
        <strain evidence="8">R3-111a-1</strain>
    </source>
</reference>
<organism evidence="8">
    <name type="scientific">Gaeumannomyces tritici (strain R3-111a-1)</name>
    <name type="common">Wheat and barley take-all root rot fungus</name>
    <name type="synonym">Gaeumannomyces graminis var. tritici</name>
    <dbReference type="NCBI Taxonomy" id="644352"/>
    <lineage>
        <taxon>Eukaryota</taxon>
        <taxon>Fungi</taxon>
        <taxon>Dikarya</taxon>
        <taxon>Ascomycota</taxon>
        <taxon>Pezizomycotina</taxon>
        <taxon>Sordariomycetes</taxon>
        <taxon>Sordariomycetidae</taxon>
        <taxon>Magnaporthales</taxon>
        <taxon>Magnaporthaceae</taxon>
        <taxon>Gaeumannomyces</taxon>
    </lineage>
</organism>
<evidence type="ECO:0000256" key="5">
    <source>
        <dbReference type="PIRSR" id="PIRSR000137-2"/>
    </source>
</evidence>
<dbReference type="VEuPathDB" id="FungiDB:GGTG_08079"/>
<dbReference type="InterPro" id="IPR012132">
    <property type="entry name" value="GMC_OxRdtase"/>
</dbReference>
<dbReference type="EMBL" id="GL385398">
    <property type="protein sequence ID" value="EJT74236.1"/>
    <property type="molecule type" value="Genomic_DNA"/>
</dbReference>
<protein>
    <recommendedName>
        <fullName evidence="11">Glucose-methanol-choline oxidoreductase N-terminal domain-containing protein</fullName>
    </recommendedName>
</protein>
<evidence type="ECO:0000256" key="1">
    <source>
        <dbReference type="ARBA" id="ARBA00001974"/>
    </source>
</evidence>
<dbReference type="Gene3D" id="3.50.50.60">
    <property type="entry name" value="FAD/NAD(P)-binding domain"/>
    <property type="match status" value="1"/>
</dbReference>
<dbReference type="InterPro" id="IPR036188">
    <property type="entry name" value="FAD/NAD-bd_sf"/>
</dbReference>
<dbReference type="HOGENOM" id="CLU_002865_1_1_1"/>
<feature type="domain" description="Glucose-methanol-choline oxidoreductase C-terminal" evidence="7">
    <location>
        <begin position="379"/>
        <end position="427"/>
    </location>
</feature>
<evidence type="ECO:0000256" key="3">
    <source>
        <dbReference type="ARBA" id="ARBA00022630"/>
    </source>
</evidence>
<feature type="domain" description="Glucose-methanol-choline oxidoreductase N-terminal" evidence="6">
    <location>
        <begin position="185"/>
        <end position="261"/>
    </location>
</feature>
<gene>
    <name evidence="9" type="primary">20348537</name>
    <name evidence="8" type="ORF">GGTG_08079</name>
</gene>
<dbReference type="PIRSF" id="PIRSF000137">
    <property type="entry name" value="Alcohol_oxidase"/>
    <property type="match status" value="1"/>
</dbReference>
<sequence>MAIPETRDFDFIVVGGIGTAGCVVAGRLAENLSVSVLVIEAGMDNPGAVDAITTPARAFELRGSKYDWSYKTGMIDRPEYTRIEKPNTRGKIPGSAATYDDWVPYGGAEWGEKLRYMGAGGPLSISHSDLIPEAKPFRDALERAWVSKGEPLTDDHIQWEALVVELAVPRGQAERDGAGPHARQVARIEGGKAVGVEAIGPDGEATLSFRAAREMIVSLGVYESPKLLMLSSVGPRAELGRFGIDVAVKSAHVGQNLLDHPILPHVLKIRDGCGLDRHLLRARLEKDAAVSAYRWKYKGPYTSGLLELVGLPRIDEQLAACPEYAAYKAANGGVDPFGPGGQPHFEIDFVPMFSDALQWHIPCPPAGDHLTVIVDLLRPLSRSGAVTLNSADPLEQAKIDINFFWHDLDLVAMREGVRWVDDVLMNGEGMRDMIEGDYP</sequence>
<dbReference type="AlphaFoldDB" id="J3P3J3"/>
<accession>J3P3J3</accession>
<evidence type="ECO:0008006" key="11">
    <source>
        <dbReference type="Google" id="ProtNLM"/>
    </source>
</evidence>
<dbReference type="Proteomes" id="UP000006039">
    <property type="component" value="Unassembled WGS sequence"/>
</dbReference>
<proteinExistence type="inferred from homology"/>
<evidence type="ECO:0000313" key="10">
    <source>
        <dbReference type="Proteomes" id="UP000006039"/>
    </source>
</evidence>